<dbReference type="SMART" id="SM00342">
    <property type="entry name" value="HTH_ARAC"/>
    <property type="match status" value="1"/>
</dbReference>
<evidence type="ECO:0000313" key="10">
    <source>
        <dbReference type="Proteomes" id="UP000198549"/>
    </source>
</evidence>
<proteinExistence type="predicted"/>
<protein>
    <submittedName>
        <fullName evidence="6">Helix-turn-helix domain-containing protein</fullName>
    </submittedName>
    <submittedName>
        <fullName evidence="8">Transcriptional regulator, AraC family</fullName>
    </submittedName>
</protein>
<evidence type="ECO:0000313" key="6">
    <source>
        <dbReference type="EMBL" id="KAB0481777.1"/>
    </source>
</evidence>
<dbReference type="Proteomes" id="UP000186756">
    <property type="component" value="Unassembled WGS sequence"/>
</dbReference>
<reference evidence="8 10" key="1">
    <citation type="submission" date="2016-10" db="EMBL/GenBank/DDBJ databases">
        <authorList>
            <person name="de Groot N.N."/>
        </authorList>
    </citation>
    <scope>NUCLEOTIDE SEQUENCE [LARGE SCALE GENOMIC DNA]</scope>
    <source>
        <strain evidence="8 10">BS3776</strain>
    </source>
</reference>
<evidence type="ECO:0000256" key="3">
    <source>
        <dbReference type="ARBA" id="ARBA00023163"/>
    </source>
</evidence>
<dbReference type="EMBL" id="LT629709">
    <property type="protein sequence ID" value="SDP58991.1"/>
    <property type="molecule type" value="Genomic_DNA"/>
</dbReference>
<feature type="domain" description="HTH araC/xylS-type" evidence="5">
    <location>
        <begin position="239"/>
        <end position="339"/>
    </location>
</feature>
<dbReference type="PROSITE" id="PS01124">
    <property type="entry name" value="HTH_ARAC_FAMILY_2"/>
    <property type="match status" value="1"/>
</dbReference>
<dbReference type="SUPFAM" id="SSF46689">
    <property type="entry name" value="Homeodomain-like"/>
    <property type="match status" value="1"/>
</dbReference>
<evidence type="ECO:0000313" key="9">
    <source>
        <dbReference type="Proteomes" id="UP000186756"/>
    </source>
</evidence>
<dbReference type="PANTHER" id="PTHR46796:SF12">
    <property type="entry name" value="HTH-TYPE DNA-BINDING TRANSCRIPTIONAL ACTIVATOR EUTR"/>
    <property type="match status" value="1"/>
</dbReference>
<evidence type="ECO:0000313" key="7">
    <source>
        <dbReference type="EMBL" id="OLT98968.1"/>
    </source>
</evidence>
<evidence type="ECO:0000259" key="5">
    <source>
        <dbReference type="PROSITE" id="PS01124"/>
    </source>
</evidence>
<dbReference type="RefSeq" id="WP_075949423.1">
    <property type="nucleotide sequence ID" value="NZ_LT629709.1"/>
</dbReference>
<dbReference type="PANTHER" id="PTHR46796">
    <property type="entry name" value="HTH-TYPE TRANSCRIPTIONAL ACTIVATOR RHAS-RELATED"/>
    <property type="match status" value="1"/>
</dbReference>
<evidence type="ECO:0000313" key="11">
    <source>
        <dbReference type="Proteomes" id="UP000460142"/>
    </source>
</evidence>
<dbReference type="OrthoDB" id="6003540at2"/>
<reference evidence="9" key="3">
    <citation type="submission" date="2017-01" db="EMBL/GenBank/DDBJ databases">
        <authorList>
            <person name="Poblete-Castro I."/>
        </authorList>
    </citation>
    <scope>NUCLEOTIDE SEQUENCE [LARGE SCALE GENOMIC DNA]</scope>
    <source>
        <strain evidence="9">DSM 18361 / CCUG 53116 / MT1</strain>
    </source>
</reference>
<dbReference type="InterPro" id="IPR009057">
    <property type="entry name" value="Homeodomain-like_sf"/>
</dbReference>
<name>A0A1H0TYM3_PSERE</name>
<sequence length="346" mass="38804">MRSQPVQQKSHEAGPIHWNAPLAAAKAGLQCVSVCDASVLANSLSEWQQEYLQISPGQFAGSVTEISVGTVQIFREVMNQAVDQHGQTLPGKFALGIPIALRGNGYWCGRELDCIDSVFFLRPDSELKFKTPGFSDIYGASVDVEAFRKYSLDDEFDERSVISRTKEVSSLSPQKCASFRQGFDNFFRAVEANPLILKSEPARKQMTFDIMQLLLGMTADLDVSKKSHSEQFVHRHVVDSARSYILSRKGEALTVNDLCEGLRTSHRSLHYAFNKVLGLSPVTYLRYIRLNGVRAELIGGDKSTLVSEVAAKWGFWHMGMFSTYYKTLFGERPSETLKFYRTTKNT</sequence>
<dbReference type="Proteomes" id="UP000460142">
    <property type="component" value="Unassembled WGS sequence"/>
</dbReference>
<dbReference type="EMBL" id="MSTQ01000029">
    <property type="protein sequence ID" value="OLT98968.1"/>
    <property type="molecule type" value="Genomic_DNA"/>
</dbReference>
<keyword evidence="9" id="KW-1185">Reference proteome</keyword>
<keyword evidence="1" id="KW-0805">Transcription regulation</keyword>
<keyword evidence="3" id="KW-0804">Transcription</keyword>
<comment type="function">
    <text evidence="4">Regulatory protein of the TOL plasmid xyl operons. XylS activates the xylXYZLTEGFJQKIH operon required for the degradation of toluene, m-xylene and p-xylene.</text>
</comment>
<dbReference type="Proteomes" id="UP000198549">
    <property type="component" value="Chromosome I"/>
</dbReference>
<evidence type="ECO:0000256" key="4">
    <source>
        <dbReference type="ARBA" id="ARBA00037345"/>
    </source>
</evidence>
<evidence type="ECO:0000256" key="1">
    <source>
        <dbReference type="ARBA" id="ARBA00023015"/>
    </source>
</evidence>
<keyword evidence="2" id="KW-0238">DNA-binding</keyword>
<gene>
    <name evidence="7" type="ORF">BVK86_27750</name>
    <name evidence="6" type="ORF">F7R15_24540</name>
    <name evidence="8" type="ORF">SAMN04490202_5017</name>
</gene>
<dbReference type="InterPro" id="IPR018060">
    <property type="entry name" value="HTH_AraC"/>
</dbReference>
<reference evidence="6 11" key="4">
    <citation type="submission" date="2019-09" db="EMBL/GenBank/DDBJ databases">
        <title>Draft genome sequences of 48 bacterial type strains from the CCUG.</title>
        <authorList>
            <person name="Tunovic T."/>
            <person name="Pineiro-Iglesias B."/>
            <person name="Unosson C."/>
            <person name="Inganas E."/>
            <person name="Ohlen M."/>
            <person name="Cardew S."/>
            <person name="Jensie-Markopoulos S."/>
            <person name="Salva-Serra F."/>
            <person name="Jaen-Luchoro D."/>
            <person name="Karlsson R."/>
            <person name="Svensson-Stadler L."/>
            <person name="Chun J."/>
            <person name="Moore E."/>
        </authorList>
    </citation>
    <scope>NUCLEOTIDE SEQUENCE [LARGE SCALE GENOMIC DNA]</scope>
    <source>
        <strain evidence="6 11">CCUG 53116</strain>
    </source>
</reference>
<dbReference type="Gene3D" id="1.10.10.60">
    <property type="entry name" value="Homeodomain-like"/>
    <property type="match status" value="1"/>
</dbReference>
<dbReference type="AlphaFoldDB" id="A0A1H0TYM3"/>
<dbReference type="Pfam" id="PF12833">
    <property type="entry name" value="HTH_18"/>
    <property type="match status" value="1"/>
</dbReference>
<reference evidence="7" key="2">
    <citation type="submission" date="2017-01" db="EMBL/GenBank/DDBJ databases">
        <authorList>
            <person name="Mah S.A."/>
            <person name="Swanson W.J."/>
            <person name="Moy G.W."/>
            <person name="Vacquier V.D."/>
        </authorList>
    </citation>
    <scope>NUCLEOTIDE SEQUENCE [LARGE SCALE GENOMIC DNA]</scope>
    <source>
        <strain evidence="7">MT1</strain>
    </source>
</reference>
<organism evidence="8 10">
    <name type="scientific">Pseudomonas reinekei</name>
    <dbReference type="NCBI Taxonomy" id="395598"/>
    <lineage>
        <taxon>Bacteria</taxon>
        <taxon>Pseudomonadati</taxon>
        <taxon>Pseudomonadota</taxon>
        <taxon>Gammaproteobacteria</taxon>
        <taxon>Pseudomonadales</taxon>
        <taxon>Pseudomonadaceae</taxon>
        <taxon>Pseudomonas</taxon>
    </lineage>
</organism>
<evidence type="ECO:0000256" key="2">
    <source>
        <dbReference type="ARBA" id="ARBA00023125"/>
    </source>
</evidence>
<accession>A0A1H0TYM3</accession>
<dbReference type="InterPro" id="IPR050204">
    <property type="entry name" value="AraC_XylS_family_regulators"/>
</dbReference>
<evidence type="ECO:0000313" key="8">
    <source>
        <dbReference type="EMBL" id="SDP58991.1"/>
    </source>
</evidence>
<dbReference type="GO" id="GO:0043565">
    <property type="term" value="F:sequence-specific DNA binding"/>
    <property type="evidence" value="ECO:0007669"/>
    <property type="project" value="InterPro"/>
</dbReference>
<dbReference type="EMBL" id="VZPS01000022">
    <property type="protein sequence ID" value="KAB0481777.1"/>
    <property type="molecule type" value="Genomic_DNA"/>
</dbReference>
<dbReference type="GO" id="GO:0003700">
    <property type="term" value="F:DNA-binding transcription factor activity"/>
    <property type="evidence" value="ECO:0007669"/>
    <property type="project" value="InterPro"/>
</dbReference>